<dbReference type="PANTHER" id="PTHR41523:SF8">
    <property type="entry name" value="ETHYLENE RESPONSE SENSOR PROTEIN"/>
    <property type="match status" value="1"/>
</dbReference>
<keyword evidence="5" id="KW-0547">Nucleotide-binding</keyword>
<evidence type="ECO:0000313" key="10">
    <source>
        <dbReference type="EMBL" id="PWR22355.1"/>
    </source>
</evidence>
<name>A0A317EAZ2_9PROT</name>
<keyword evidence="8" id="KW-0812">Transmembrane</keyword>
<protein>
    <recommendedName>
        <fullName evidence="2">histidine kinase</fullName>
        <ecNumber evidence="2">2.7.13.3</ecNumber>
    </recommendedName>
</protein>
<evidence type="ECO:0000256" key="6">
    <source>
        <dbReference type="ARBA" id="ARBA00022777"/>
    </source>
</evidence>
<feature type="transmembrane region" description="Helical" evidence="8">
    <location>
        <begin position="46"/>
        <end position="65"/>
    </location>
</feature>
<dbReference type="Gene3D" id="3.30.450.20">
    <property type="entry name" value="PAS domain"/>
    <property type="match status" value="3"/>
</dbReference>
<gene>
    <name evidence="10" type="ORF">DKG75_10420</name>
</gene>
<keyword evidence="11" id="KW-1185">Reference proteome</keyword>
<organism evidence="10 11">
    <name type="scientific">Zavarzinia compransoris</name>
    <dbReference type="NCBI Taxonomy" id="1264899"/>
    <lineage>
        <taxon>Bacteria</taxon>
        <taxon>Pseudomonadati</taxon>
        <taxon>Pseudomonadota</taxon>
        <taxon>Alphaproteobacteria</taxon>
        <taxon>Rhodospirillales</taxon>
        <taxon>Zavarziniaceae</taxon>
        <taxon>Zavarzinia</taxon>
    </lineage>
</organism>
<dbReference type="GO" id="GO:0005524">
    <property type="term" value="F:ATP binding"/>
    <property type="evidence" value="ECO:0007669"/>
    <property type="project" value="UniProtKB-KW"/>
</dbReference>
<comment type="caution">
    <text evidence="10">The sequence shown here is derived from an EMBL/GenBank/DDBJ whole genome shotgun (WGS) entry which is preliminary data.</text>
</comment>
<dbReference type="InterPro" id="IPR054327">
    <property type="entry name" value="His-kinase-like_sensor"/>
</dbReference>
<dbReference type="InterPro" id="IPR011495">
    <property type="entry name" value="Sig_transdc_His_kin_sub2_dim/P"/>
</dbReference>
<dbReference type="CDD" id="cd12915">
    <property type="entry name" value="PDC2_DGC_like"/>
    <property type="match status" value="1"/>
</dbReference>
<dbReference type="RefSeq" id="WP_109920999.1">
    <property type="nucleotide sequence ID" value="NZ_QGLF01000002.1"/>
</dbReference>
<dbReference type="EC" id="2.7.13.3" evidence="2"/>
<dbReference type="Pfam" id="PF22588">
    <property type="entry name" value="dCache_1_like"/>
    <property type="match status" value="1"/>
</dbReference>
<dbReference type="GO" id="GO:0004673">
    <property type="term" value="F:protein histidine kinase activity"/>
    <property type="evidence" value="ECO:0007669"/>
    <property type="project" value="UniProtKB-EC"/>
</dbReference>
<dbReference type="Pfam" id="PF07568">
    <property type="entry name" value="HisKA_2"/>
    <property type="match status" value="1"/>
</dbReference>
<evidence type="ECO:0000259" key="9">
    <source>
        <dbReference type="PROSITE" id="PS50109"/>
    </source>
</evidence>
<dbReference type="SUPFAM" id="SSF55874">
    <property type="entry name" value="ATPase domain of HSP90 chaperone/DNA topoisomerase II/histidine kinase"/>
    <property type="match status" value="1"/>
</dbReference>
<keyword evidence="8" id="KW-1133">Transmembrane helix</keyword>
<evidence type="ECO:0000256" key="3">
    <source>
        <dbReference type="ARBA" id="ARBA00022553"/>
    </source>
</evidence>
<dbReference type="PANTHER" id="PTHR41523">
    <property type="entry name" value="TWO-COMPONENT SYSTEM SENSOR PROTEIN"/>
    <property type="match status" value="1"/>
</dbReference>
<sequence length="569" mass="61436">MSVSPEVGGNAAKPAKAETDRLGAVARRGRALVDDLEQAGRKPRTILLFIVTLLMVSGFVTWAALTWTAHDRALANAQAEARLLSRVVDEHFQWTIKGSDLVLRQAVELVADEGLNALFATETRRLRLIGMARLLPQIGSIWFFDDKGRVVYSTSQGKTPPADFADRDFFVAHQNGDDFFITPANRSRLTDSVYFSVSRRLVRDGRFAGVVLAAIDMRYFAQFHGGLHVPSTTALELFRTDGRLVVRWPINDGMVGRDFLYTPFFHAYLSSGKDDGAVEAPAIVNGTPAIIAYRRIAGLPLVTLATIDREAALQDWRGNAGSSFIFLVIAGALISGLTAFGLRAIGREDAAKDKLAARTVDLEEALASRTLLFKEMHHRTKNNLQIVSSLLSLQAGQYGDPVLRQGFTDTVSRIRAMAQLHEQLYQGGEFAAVDCGAFLRSIGESLTGEGTTRGRVALELDLSSVSLPMDRAVPLALIANELLTNALKHGFADGRSGTIRISLQAGDGALTLVIADDGAGLADGRNPADKAKSLGMRLIRGLALQLKGKVEFASAGIDQGTVATVRLPA</sequence>
<dbReference type="AlphaFoldDB" id="A0A317EAZ2"/>
<proteinExistence type="predicted"/>
<keyword evidence="3" id="KW-0597">Phosphoprotein</keyword>
<evidence type="ECO:0000313" key="11">
    <source>
        <dbReference type="Proteomes" id="UP000246077"/>
    </source>
</evidence>
<dbReference type="EMBL" id="QGLF01000002">
    <property type="protein sequence ID" value="PWR22355.1"/>
    <property type="molecule type" value="Genomic_DNA"/>
</dbReference>
<accession>A0A317EAZ2</accession>
<evidence type="ECO:0000256" key="2">
    <source>
        <dbReference type="ARBA" id="ARBA00012438"/>
    </source>
</evidence>
<dbReference type="PROSITE" id="PS50109">
    <property type="entry name" value="HIS_KIN"/>
    <property type="match status" value="1"/>
</dbReference>
<dbReference type="OrthoDB" id="9767435at2"/>
<evidence type="ECO:0000256" key="5">
    <source>
        <dbReference type="ARBA" id="ARBA00022741"/>
    </source>
</evidence>
<dbReference type="InterPro" id="IPR003594">
    <property type="entry name" value="HATPase_dom"/>
</dbReference>
<evidence type="ECO:0000256" key="8">
    <source>
        <dbReference type="SAM" id="Phobius"/>
    </source>
</evidence>
<dbReference type="InterPro" id="IPR005467">
    <property type="entry name" value="His_kinase_dom"/>
</dbReference>
<dbReference type="InterPro" id="IPR036890">
    <property type="entry name" value="HATPase_C_sf"/>
</dbReference>
<dbReference type="Gene3D" id="3.30.565.10">
    <property type="entry name" value="Histidine kinase-like ATPase, C-terminal domain"/>
    <property type="match status" value="1"/>
</dbReference>
<evidence type="ECO:0000256" key="1">
    <source>
        <dbReference type="ARBA" id="ARBA00000085"/>
    </source>
</evidence>
<dbReference type="Pfam" id="PF13581">
    <property type="entry name" value="HATPase_c_2"/>
    <property type="match status" value="1"/>
</dbReference>
<dbReference type="SMART" id="SM00387">
    <property type="entry name" value="HATPase_c"/>
    <property type="match status" value="1"/>
</dbReference>
<keyword evidence="7" id="KW-0067">ATP-binding</keyword>
<evidence type="ECO:0000256" key="7">
    <source>
        <dbReference type="ARBA" id="ARBA00022840"/>
    </source>
</evidence>
<comment type="catalytic activity">
    <reaction evidence="1">
        <text>ATP + protein L-histidine = ADP + protein N-phospho-L-histidine.</text>
        <dbReference type="EC" id="2.7.13.3"/>
    </reaction>
</comment>
<dbReference type="Proteomes" id="UP000246077">
    <property type="component" value="Unassembled WGS sequence"/>
</dbReference>
<dbReference type="CDD" id="cd12914">
    <property type="entry name" value="PDC1_DGC_like"/>
    <property type="match status" value="1"/>
</dbReference>
<evidence type="ECO:0000256" key="4">
    <source>
        <dbReference type="ARBA" id="ARBA00022679"/>
    </source>
</evidence>
<keyword evidence="8" id="KW-0472">Membrane</keyword>
<feature type="transmembrane region" description="Helical" evidence="8">
    <location>
        <begin position="324"/>
        <end position="345"/>
    </location>
</feature>
<reference evidence="11" key="1">
    <citation type="submission" date="2018-05" db="EMBL/GenBank/DDBJ databases">
        <title>Zavarzinia sp. HR-AS.</title>
        <authorList>
            <person name="Lee Y."/>
            <person name="Jeon C.O."/>
        </authorList>
    </citation>
    <scope>NUCLEOTIDE SEQUENCE [LARGE SCALE GENOMIC DNA]</scope>
    <source>
        <strain evidence="11">DSM 1231</strain>
    </source>
</reference>
<feature type="domain" description="Histidine kinase" evidence="9">
    <location>
        <begin position="375"/>
        <end position="569"/>
    </location>
</feature>
<keyword evidence="6" id="KW-0418">Kinase</keyword>
<keyword evidence="4" id="KW-0808">Transferase</keyword>